<evidence type="ECO:0000256" key="1">
    <source>
        <dbReference type="ARBA" id="ARBA00023157"/>
    </source>
</evidence>
<evidence type="ECO:0000256" key="2">
    <source>
        <dbReference type="SAM" id="SignalP"/>
    </source>
</evidence>
<dbReference type="KEGG" id="nfu:107379112"/>
<dbReference type="PROSITE" id="PS50041">
    <property type="entry name" value="C_TYPE_LECTIN_2"/>
    <property type="match status" value="2"/>
</dbReference>
<sequence length="316" mass="36537">MENTIKLLFLTGLCSLSLFVHGHPYILFQTPKTWTEAQSYCRENCIDLATIEDMKDMNVVLNYVGNSYSDAIWIGLYKGNNPRFIWSLADKDLYKEGEKTYFKWGLESSNNCVNFSNGLLYVSRCDYIMNAVCFDGTKQGADQYSLSDKMVWTAARDYCRQTHMDLISLRNDAEYQMVQEITNGENVYTGLFRDPWVWSDLSDSSFRFWRPSQLVYFVDSQICVAMLKVDSGKWGDRSCTETHPFLCKCHQSQLIYMKLRVSPLNSTLDLNDPEVQNSILEQMENKLQNISGVVRLQWKNRSDGRVFIRDSDGNAP</sequence>
<accession>A0A9D3C198</accession>
<evidence type="ECO:0000313" key="4">
    <source>
        <dbReference type="EMBL" id="KAF7226524.1"/>
    </source>
</evidence>
<proteinExistence type="predicted"/>
<dbReference type="InterPro" id="IPR016186">
    <property type="entry name" value="C-type_lectin-like/link_sf"/>
</dbReference>
<dbReference type="Gene3D" id="3.10.100.10">
    <property type="entry name" value="Mannose-Binding Protein A, subunit A"/>
    <property type="match status" value="2"/>
</dbReference>
<dbReference type="AlphaFoldDB" id="A0A9D3C198"/>
<dbReference type="OMA" id="SYCRENC"/>
<dbReference type="SUPFAM" id="SSF56436">
    <property type="entry name" value="C-type lectin-like"/>
    <property type="match status" value="2"/>
</dbReference>
<dbReference type="PROSITE" id="PS00615">
    <property type="entry name" value="C_TYPE_LECTIN_1"/>
    <property type="match status" value="1"/>
</dbReference>
<feature type="domain" description="C-type lectin" evidence="3">
    <location>
        <begin position="20"/>
        <end position="134"/>
    </location>
</feature>
<dbReference type="InterPro" id="IPR016187">
    <property type="entry name" value="CTDL_fold"/>
</dbReference>
<keyword evidence="2" id="KW-0732">Signal</keyword>
<feature type="domain" description="C-type lectin" evidence="3">
    <location>
        <begin position="139"/>
        <end position="248"/>
    </location>
</feature>
<name>A0A9D3C198_NOTFU</name>
<keyword evidence="1" id="KW-1015">Disulfide bond</keyword>
<comment type="caution">
    <text evidence="4">The sequence shown here is derived from an EMBL/GenBank/DDBJ whole genome shotgun (WGS) entry which is preliminary data.</text>
</comment>
<dbReference type="Proteomes" id="UP000822369">
    <property type="component" value="Chromosome 3"/>
</dbReference>
<dbReference type="EMBL" id="JAAVVJ010000003">
    <property type="protein sequence ID" value="KAF7226524.1"/>
    <property type="molecule type" value="Genomic_DNA"/>
</dbReference>
<organism evidence="4 5">
    <name type="scientific">Nothobranchius furzeri</name>
    <name type="common">Turquoise killifish</name>
    <dbReference type="NCBI Taxonomy" id="105023"/>
    <lineage>
        <taxon>Eukaryota</taxon>
        <taxon>Metazoa</taxon>
        <taxon>Chordata</taxon>
        <taxon>Craniata</taxon>
        <taxon>Vertebrata</taxon>
        <taxon>Euteleostomi</taxon>
        <taxon>Actinopterygii</taxon>
        <taxon>Neopterygii</taxon>
        <taxon>Teleostei</taxon>
        <taxon>Neoteleostei</taxon>
        <taxon>Acanthomorphata</taxon>
        <taxon>Ovalentaria</taxon>
        <taxon>Atherinomorphae</taxon>
        <taxon>Cyprinodontiformes</taxon>
        <taxon>Nothobranchiidae</taxon>
        <taxon>Nothobranchius</taxon>
    </lineage>
</organism>
<evidence type="ECO:0000313" key="5">
    <source>
        <dbReference type="Proteomes" id="UP000822369"/>
    </source>
</evidence>
<feature type="signal peptide" evidence="2">
    <location>
        <begin position="1"/>
        <end position="22"/>
    </location>
</feature>
<evidence type="ECO:0000259" key="3">
    <source>
        <dbReference type="PROSITE" id="PS50041"/>
    </source>
</evidence>
<dbReference type="PANTHER" id="PTHR45784:SF3">
    <property type="entry name" value="C-TYPE LECTIN DOMAIN FAMILY 4 MEMBER K-LIKE-RELATED"/>
    <property type="match status" value="1"/>
</dbReference>
<keyword evidence="4" id="KW-0675">Receptor</keyword>
<dbReference type="SMART" id="SM00034">
    <property type="entry name" value="CLECT"/>
    <property type="match status" value="2"/>
</dbReference>
<dbReference type="InterPro" id="IPR018378">
    <property type="entry name" value="C-type_lectin_CS"/>
</dbReference>
<dbReference type="PANTHER" id="PTHR45784">
    <property type="entry name" value="C-TYPE LECTIN DOMAIN FAMILY 20 MEMBER A-RELATED"/>
    <property type="match status" value="1"/>
</dbReference>
<reference evidence="4" key="1">
    <citation type="submission" date="2020-03" db="EMBL/GenBank/DDBJ databases">
        <title>Intra-Species Differences in Population Size shape Life History and Genome Evolution.</title>
        <authorList>
            <person name="Willemsen D."/>
            <person name="Cui R."/>
            <person name="Valenzano D.R."/>
        </authorList>
    </citation>
    <scope>NUCLEOTIDE SEQUENCE</scope>
    <source>
        <strain evidence="4">GRZ</strain>
        <tissue evidence="4">Whole</tissue>
    </source>
</reference>
<feature type="chain" id="PRO_5038734923" evidence="2">
    <location>
        <begin position="23"/>
        <end position="316"/>
    </location>
</feature>
<gene>
    <name evidence="4" type="ORF">G4P62_005401</name>
</gene>
<dbReference type="Pfam" id="PF00059">
    <property type="entry name" value="Lectin_C"/>
    <property type="match status" value="2"/>
</dbReference>
<protein>
    <submittedName>
        <fullName evidence="4">Macrophage mannose receptor 1-like</fullName>
    </submittedName>
</protein>
<dbReference type="InterPro" id="IPR001304">
    <property type="entry name" value="C-type_lectin-like"/>
</dbReference>